<gene>
    <name evidence="2" type="ORF">J2X19_002673</name>
</gene>
<sequence length="205" mass="21946">MSKIENTTRPETEQADVEQTTTLNTGLASDAMARRRMLLKSLSKGSSVVAAAAIPMHTLAGTGSLAVTANGKRCTISGTMSGVHSQETIKAVCVGYSPGYYKMISHWPNYNSTTGVATNSVNGKTFTQTTSFSTIFGGGSASGLLYIMQNNPSSDEFHWIAALLNSLPGSPATNFPYTASEVLNLYTNNYANALKFFKDYMEVHT</sequence>
<evidence type="ECO:0000313" key="3">
    <source>
        <dbReference type="Proteomes" id="UP001180487"/>
    </source>
</evidence>
<dbReference type="RefSeq" id="WP_125473937.1">
    <property type="nucleotide sequence ID" value="NZ_JAVDXT010000002.1"/>
</dbReference>
<feature type="compositionally biased region" description="Basic and acidic residues" evidence="1">
    <location>
        <begin position="1"/>
        <end position="12"/>
    </location>
</feature>
<accession>A0ABU2C9I0</accession>
<protein>
    <recommendedName>
        <fullName evidence="4">Tat pathway signal sequence domain protein</fullName>
    </recommendedName>
</protein>
<name>A0ABU2C9I0_9BURK</name>
<evidence type="ECO:0000313" key="2">
    <source>
        <dbReference type="EMBL" id="MDR7377994.1"/>
    </source>
</evidence>
<reference evidence="2 3" key="1">
    <citation type="submission" date="2023-07" db="EMBL/GenBank/DDBJ databases">
        <title>Sorghum-associated microbial communities from plants grown in Nebraska, USA.</title>
        <authorList>
            <person name="Schachtman D."/>
        </authorList>
    </citation>
    <scope>NUCLEOTIDE SEQUENCE [LARGE SCALE GENOMIC DNA]</scope>
    <source>
        <strain evidence="2 3">BE313</strain>
    </source>
</reference>
<evidence type="ECO:0008006" key="4">
    <source>
        <dbReference type="Google" id="ProtNLM"/>
    </source>
</evidence>
<keyword evidence="3" id="KW-1185">Reference proteome</keyword>
<dbReference type="EMBL" id="JAVDXT010000002">
    <property type="protein sequence ID" value="MDR7377994.1"/>
    <property type="molecule type" value="Genomic_DNA"/>
</dbReference>
<comment type="caution">
    <text evidence="2">The sequence shown here is derived from an EMBL/GenBank/DDBJ whole genome shotgun (WGS) entry which is preliminary data.</text>
</comment>
<proteinExistence type="predicted"/>
<feature type="region of interest" description="Disordered" evidence="1">
    <location>
        <begin position="1"/>
        <end position="23"/>
    </location>
</feature>
<organism evidence="2 3">
    <name type="scientific">Rhodoferax ferrireducens</name>
    <dbReference type="NCBI Taxonomy" id="192843"/>
    <lineage>
        <taxon>Bacteria</taxon>
        <taxon>Pseudomonadati</taxon>
        <taxon>Pseudomonadota</taxon>
        <taxon>Betaproteobacteria</taxon>
        <taxon>Burkholderiales</taxon>
        <taxon>Comamonadaceae</taxon>
        <taxon>Rhodoferax</taxon>
    </lineage>
</organism>
<dbReference type="Proteomes" id="UP001180487">
    <property type="component" value="Unassembled WGS sequence"/>
</dbReference>
<evidence type="ECO:0000256" key="1">
    <source>
        <dbReference type="SAM" id="MobiDB-lite"/>
    </source>
</evidence>